<dbReference type="SUPFAM" id="SSF55486">
    <property type="entry name" value="Metalloproteases ('zincins'), catalytic domain"/>
    <property type="match status" value="1"/>
</dbReference>
<dbReference type="EMBL" id="BBYQ01000004">
    <property type="protein sequence ID" value="GAP26216.1"/>
    <property type="molecule type" value="Genomic_DNA"/>
</dbReference>
<name>A0ABC9YLZ0_9NOCA</name>
<sequence>MSTRLTGQFLTLDIPFEAELRQGPDGELVQVVDFDVSRNRWYLPVDLDAAFLLAQDGIRPTESDPRAHQQVVYAVAMSVIERFERFMGRRFRWRGEQKLRLVPHAFEGQNAYFDPQRGAVLFGYYQADADNPGANLPGQVIFTCLSNDIIAHEVTHAIVHRIRRQYRLSTNQDVFACHEAIADLVALFQHFAYRDVVLDAIAKTSAGLANSTGLLELAREFGESTGRGAALRSAILDRNSTSGSFAAATEPHERGAYFVAAVFDAYLEAYQNAIADLLRGSPPAAPGYRPRDGCTRISSRGSPMRRCDSRTGCSGWWCAVSTTCRSSMSPSEMSCAPPSPRIAACIRRIGSTCAACSSKRSGGAVSGPRTSPR</sequence>
<dbReference type="Proteomes" id="UP000037179">
    <property type="component" value="Unassembled WGS sequence"/>
</dbReference>
<evidence type="ECO:0000313" key="2">
    <source>
        <dbReference type="Proteomes" id="UP000037179"/>
    </source>
</evidence>
<keyword evidence="2" id="KW-1185">Reference proteome</keyword>
<reference evidence="1 2" key="2">
    <citation type="journal article" date="2016" name="Genome Announc.">
        <title>Draft Genome Sequence of Erythromycin- and Oxytetracycline-Sensitive Nocardia seriolae Strain U-1 (NBRC 110359).</title>
        <authorList>
            <person name="Imajoh M."/>
            <person name="Sukeda M."/>
            <person name="Shimizu M."/>
            <person name="Yamane J."/>
            <person name="Ohnishi K."/>
            <person name="Oshima S."/>
        </authorList>
    </citation>
    <scope>NUCLEOTIDE SEQUENCE [LARGE SCALE GENOMIC DNA]</scope>
    <source>
        <strain evidence="1 2">U-1</strain>
    </source>
</reference>
<reference evidence="2" key="1">
    <citation type="submission" date="2015-07" db="EMBL/GenBank/DDBJ databases">
        <title>Nocardia seriolae U-1 whole genome shotgun sequence.</title>
        <authorList>
            <person name="Imajoh M."/>
            <person name="Fukumoto Y."/>
            <person name="Sukeda M."/>
            <person name="Yamane J."/>
            <person name="Yamasaki K."/>
            <person name="Shimizu M."/>
            <person name="Ohnishi K."/>
            <person name="Oshima S."/>
        </authorList>
    </citation>
    <scope>NUCLEOTIDE SEQUENCE [LARGE SCALE GENOMIC DNA]</scope>
    <source>
        <strain evidence="2">U-1</strain>
    </source>
</reference>
<evidence type="ECO:0000313" key="1">
    <source>
        <dbReference type="EMBL" id="GAP26216.1"/>
    </source>
</evidence>
<dbReference type="AlphaFoldDB" id="A0ABC9YLZ0"/>
<comment type="caution">
    <text evidence="1">The sequence shown here is derived from an EMBL/GenBank/DDBJ whole genome shotgun (WGS) entry which is preliminary data.</text>
</comment>
<dbReference type="CDD" id="cd09598">
    <property type="entry name" value="M4_like"/>
    <property type="match status" value="1"/>
</dbReference>
<organism evidence="1 2">
    <name type="scientific">Nocardia seriolae</name>
    <dbReference type="NCBI Taxonomy" id="37332"/>
    <lineage>
        <taxon>Bacteria</taxon>
        <taxon>Bacillati</taxon>
        <taxon>Actinomycetota</taxon>
        <taxon>Actinomycetes</taxon>
        <taxon>Mycobacteriales</taxon>
        <taxon>Nocardiaceae</taxon>
        <taxon>Nocardia</taxon>
    </lineage>
</organism>
<protein>
    <submittedName>
        <fullName evidence="1">Uncharacterized protein</fullName>
    </submittedName>
</protein>
<proteinExistence type="predicted"/>
<accession>A0ABC9YLZ0</accession>
<gene>
    <name evidence="1" type="ORF">NSK11_contig00004-0070</name>
</gene>